<evidence type="ECO:0000313" key="2">
    <source>
        <dbReference type="EMBL" id="KAK4814529.1"/>
    </source>
</evidence>
<gene>
    <name evidence="2" type="ORF">QYF61_021630</name>
</gene>
<comment type="caution">
    <text evidence="2">The sequence shown here is derived from an EMBL/GenBank/DDBJ whole genome shotgun (WGS) entry which is preliminary data.</text>
</comment>
<organism evidence="2 3">
    <name type="scientific">Mycteria americana</name>
    <name type="common">Wood stork</name>
    <dbReference type="NCBI Taxonomy" id="33587"/>
    <lineage>
        <taxon>Eukaryota</taxon>
        <taxon>Metazoa</taxon>
        <taxon>Chordata</taxon>
        <taxon>Craniata</taxon>
        <taxon>Vertebrata</taxon>
        <taxon>Euteleostomi</taxon>
        <taxon>Archelosauria</taxon>
        <taxon>Archosauria</taxon>
        <taxon>Dinosauria</taxon>
        <taxon>Saurischia</taxon>
        <taxon>Theropoda</taxon>
        <taxon>Coelurosauria</taxon>
        <taxon>Aves</taxon>
        <taxon>Neognathae</taxon>
        <taxon>Neoaves</taxon>
        <taxon>Aequornithes</taxon>
        <taxon>Ciconiiformes</taxon>
        <taxon>Ciconiidae</taxon>
        <taxon>Mycteria</taxon>
    </lineage>
</organism>
<feature type="region of interest" description="Disordered" evidence="1">
    <location>
        <begin position="221"/>
        <end position="255"/>
    </location>
</feature>
<dbReference type="Proteomes" id="UP001333110">
    <property type="component" value="Unassembled WGS sequence"/>
</dbReference>
<keyword evidence="3" id="KW-1185">Reference proteome</keyword>
<feature type="compositionally biased region" description="Basic and acidic residues" evidence="1">
    <location>
        <begin position="221"/>
        <end position="252"/>
    </location>
</feature>
<sequence length="323" mass="38246">MKVNQILGCIRRGITCRERDMIIPFYSALNRLHLEYCVRFWSLQFRKEVNRLQRVQRRATKRIKSLENLPHEERLKELEEKAQENLITVFQYLKGSYKEDGGSFFTRSHMEKTRGNRYKFHQERFHLDIRKKFFYCEINHWNNLPRDTFPETLPARVIFRNNTGFISMKHPRTSVAQPRSVGAHKPKARSFWEMRGACNANQHVQCKPVRTPLILREYKEYKSEDTSSRRGGREESERVDMYTRDTDDDTKRPTFASRNSKVRSHSYLVEHMEPTDPSRQGVPAAPLPWSRGGLSTLTTITIYTEEKRKPTQLKETSPCLHAH</sequence>
<evidence type="ECO:0000313" key="3">
    <source>
        <dbReference type="Proteomes" id="UP001333110"/>
    </source>
</evidence>
<evidence type="ECO:0000256" key="1">
    <source>
        <dbReference type="SAM" id="MobiDB-lite"/>
    </source>
</evidence>
<name>A0AAN7MW25_MYCAM</name>
<proteinExistence type="predicted"/>
<reference evidence="2 3" key="1">
    <citation type="journal article" date="2023" name="J. Hered.">
        <title>Chromosome-level genome of the wood stork (Mycteria americana) provides insight into avian chromosome evolution.</title>
        <authorList>
            <person name="Flamio R. Jr."/>
            <person name="Ramstad K.M."/>
        </authorList>
    </citation>
    <scope>NUCLEOTIDE SEQUENCE [LARGE SCALE GENOMIC DNA]</scope>
    <source>
        <strain evidence="2">JAX WOST 10</strain>
    </source>
</reference>
<dbReference type="PANTHER" id="PTHR33332">
    <property type="entry name" value="REVERSE TRANSCRIPTASE DOMAIN-CONTAINING PROTEIN"/>
    <property type="match status" value="1"/>
</dbReference>
<dbReference type="EMBL" id="JAUNZN010000011">
    <property type="protein sequence ID" value="KAK4814529.1"/>
    <property type="molecule type" value="Genomic_DNA"/>
</dbReference>
<dbReference type="AlphaFoldDB" id="A0AAN7MW25"/>
<accession>A0AAN7MW25</accession>
<protein>
    <submittedName>
        <fullName evidence="2">Uncharacterized protein</fullName>
    </submittedName>
</protein>